<dbReference type="Proteomes" id="UP000298030">
    <property type="component" value="Unassembled WGS sequence"/>
</dbReference>
<accession>A0A4Y7TL50</accession>
<dbReference type="EMBL" id="QPFP01000008">
    <property type="protein sequence ID" value="TEB34917.1"/>
    <property type="molecule type" value="Genomic_DNA"/>
</dbReference>
<evidence type="ECO:0000313" key="4">
    <source>
        <dbReference type="Proteomes" id="UP000298030"/>
    </source>
</evidence>
<evidence type="ECO:0000313" key="2">
    <source>
        <dbReference type="EMBL" id="TEB11748.1"/>
    </source>
</evidence>
<organism evidence="3 4">
    <name type="scientific">Coprinellus micaceus</name>
    <name type="common">Glistening ink-cap mushroom</name>
    <name type="synonym">Coprinus micaceus</name>
    <dbReference type="NCBI Taxonomy" id="71717"/>
    <lineage>
        <taxon>Eukaryota</taxon>
        <taxon>Fungi</taxon>
        <taxon>Dikarya</taxon>
        <taxon>Basidiomycota</taxon>
        <taxon>Agaricomycotina</taxon>
        <taxon>Agaricomycetes</taxon>
        <taxon>Agaricomycetidae</taxon>
        <taxon>Agaricales</taxon>
        <taxon>Agaricineae</taxon>
        <taxon>Psathyrellaceae</taxon>
        <taxon>Coprinellus</taxon>
    </lineage>
</organism>
<dbReference type="OrthoDB" id="2742682at2759"/>
<name>A0A4Y7TL50_COPMI</name>
<gene>
    <name evidence="3" type="ORF">FA13DRAFT_1788539</name>
    <name evidence="2" type="ORF">FA13DRAFT_1806051</name>
</gene>
<sequence length="107" mass="12167">MLSEKMSEMLRKQRAEAIKKPLTAVDIMKLEMAAHSGVEEQMKCVVLRMLLDSQQFSSETYSERDSPSLAPPTPVDQFPTGPDHINTFQARSTFLRRAMRTSFTSSR</sequence>
<dbReference type="STRING" id="71717.A0A4Y7TL50"/>
<dbReference type="AlphaFoldDB" id="A0A4Y7TL50"/>
<dbReference type="EMBL" id="QPFP01000442">
    <property type="protein sequence ID" value="TEB11748.1"/>
    <property type="molecule type" value="Genomic_DNA"/>
</dbReference>
<reference evidence="3 4" key="1">
    <citation type="journal article" date="2019" name="Nat. Ecol. Evol.">
        <title>Megaphylogeny resolves global patterns of mushroom evolution.</title>
        <authorList>
            <person name="Varga T."/>
            <person name="Krizsan K."/>
            <person name="Foldi C."/>
            <person name="Dima B."/>
            <person name="Sanchez-Garcia M."/>
            <person name="Sanchez-Ramirez S."/>
            <person name="Szollosi G.J."/>
            <person name="Szarkandi J.G."/>
            <person name="Papp V."/>
            <person name="Albert L."/>
            <person name="Andreopoulos W."/>
            <person name="Angelini C."/>
            <person name="Antonin V."/>
            <person name="Barry K.W."/>
            <person name="Bougher N.L."/>
            <person name="Buchanan P."/>
            <person name="Buyck B."/>
            <person name="Bense V."/>
            <person name="Catcheside P."/>
            <person name="Chovatia M."/>
            <person name="Cooper J."/>
            <person name="Damon W."/>
            <person name="Desjardin D."/>
            <person name="Finy P."/>
            <person name="Geml J."/>
            <person name="Haridas S."/>
            <person name="Hughes K."/>
            <person name="Justo A."/>
            <person name="Karasinski D."/>
            <person name="Kautmanova I."/>
            <person name="Kiss B."/>
            <person name="Kocsube S."/>
            <person name="Kotiranta H."/>
            <person name="LaButti K.M."/>
            <person name="Lechner B.E."/>
            <person name="Liimatainen K."/>
            <person name="Lipzen A."/>
            <person name="Lukacs Z."/>
            <person name="Mihaltcheva S."/>
            <person name="Morgado L.N."/>
            <person name="Niskanen T."/>
            <person name="Noordeloos M.E."/>
            <person name="Ohm R.A."/>
            <person name="Ortiz-Santana B."/>
            <person name="Ovrebo C."/>
            <person name="Racz N."/>
            <person name="Riley R."/>
            <person name="Savchenko A."/>
            <person name="Shiryaev A."/>
            <person name="Soop K."/>
            <person name="Spirin V."/>
            <person name="Szebenyi C."/>
            <person name="Tomsovsky M."/>
            <person name="Tulloss R.E."/>
            <person name="Uehling J."/>
            <person name="Grigoriev I.V."/>
            <person name="Vagvolgyi C."/>
            <person name="Papp T."/>
            <person name="Martin F.M."/>
            <person name="Miettinen O."/>
            <person name="Hibbett D.S."/>
            <person name="Nagy L.G."/>
        </authorList>
    </citation>
    <scope>NUCLEOTIDE SEQUENCE [LARGE SCALE GENOMIC DNA]</scope>
    <source>
        <strain evidence="3 4">FP101781</strain>
    </source>
</reference>
<protein>
    <submittedName>
        <fullName evidence="3">Uncharacterized protein</fullName>
    </submittedName>
</protein>
<evidence type="ECO:0000313" key="3">
    <source>
        <dbReference type="EMBL" id="TEB34917.1"/>
    </source>
</evidence>
<keyword evidence="4" id="KW-1185">Reference proteome</keyword>
<comment type="caution">
    <text evidence="3">The sequence shown here is derived from an EMBL/GenBank/DDBJ whole genome shotgun (WGS) entry which is preliminary data.</text>
</comment>
<proteinExistence type="predicted"/>
<feature type="region of interest" description="Disordered" evidence="1">
    <location>
        <begin position="57"/>
        <end position="86"/>
    </location>
</feature>
<evidence type="ECO:0000256" key="1">
    <source>
        <dbReference type="SAM" id="MobiDB-lite"/>
    </source>
</evidence>